<evidence type="ECO:0000313" key="2">
    <source>
        <dbReference type="Proteomes" id="UP000006633"/>
    </source>
</evidence>
<dbReference type="HOGENOM" id="CLU_114116_0_0_5"/>
<protein>
    <submittedName>
        <fullName evidence="1">Uncharacterized protein</fullName>
    </submittedName>
</protein>
<dbReference type="eggNOG" id="ENOG503305R">
    <property type="taxonomic scope" value="Bacteria"/>
</dbReference>
<gene>
    <name evidence="1" type="ordered locus">Snov_2062</name>
</gene>
<sequence length="191" mass="19992">MRIAAPDILLELDGRTFSLRPSLGAAIRLAYRYDSFTHVMKGVAEGRIGVIANVIAETSARPLSEVRAALAPPLNRCLFPAIEACVAVITALTDLGGNDGESGNTGTPMSFTDAYQHLFEVACGAIGWTADAALSATPAQIIIAYKGRVELLKAIFGSAEDEAPKAPHFERDEEGFAALRAMSLSGANGGA</sequence>
<organism evidence="1 2">
    <name type="scientific">Ancylobacter novellus (strain ATCC 8093 / DSM 506 / JCM 20403 / CCM 1077 / IAM 12100 / NBRC 12443 / NCIMB 10456)</name>
    <name type="common">Starkeya novella</name>
    <dbReference type="NCBI Taxonomy" id="639283"/>
    <lineage>
        <taxon>Bacteria</taxon>
        <taxon>Pseudomonadati</taxon>
        <taxon>Pseudomonadota</taxon>
        <taxon>Alphaproteobacteria</taxon>
        <taxon>Hyphomicrobiales</taxon>
        <taxon>Xanthobacteraceae</taxon>
        <taxon>Ancylobacter</taxon>
    </lineage>
</organism>
<name>D7A099_ANCN5</name>
<evidence type="ECO:0000313" key="1">
    <source>
        <dbReference type="EMBL" id="ADH89360.1"/>
    </source>
</evidence>
<proteinExistence type="predicted"/>
<dbReference type="KEGG" id="sno:Snov_2062"/>
<dbReference type="OrthoDB" id="7306418at2"/>
<dbReference type="Proteomes" id="UP000006633">
    <property type="component" value="Chromosome"/>
</dbReference>
<accession>D7A099</accession>
<dbReference type="STRING" id="639283.Snov_2062"/>
<reference evidence="1 2" key="1">
    <citation type="journal article" date="2012" name="Stand. Genomic Sci.">
        <title>Complete genome sequence of the facultatively chemolithoautotrophic and methylotrophic alpha Proteobacterium Starkeya novella type strain (ATCC 8093(T)).</title>
        <authorList>
            <person name="Kappler U."/>
            <person name="Davenport K."/>
            <person name="Beatson S."/>
            <person name="Lucas S."/>
            <person name="Lapidus A."/>
            <person name="Copeland A."/>
            <person name="Berry K.W."/>
            <person name="Glavina Del Rio T."/>
            <person name="Hammon N."/>
            <person name="Dalin E."/>
            <person name="Tice H."/>
            <person name="Pitluck S."/>
            <person name="Richardson P."/>
            <person name="Bruce D."/>
            <person name="Goodwin L.A."/>
            <person name="Han C."/>
            <person name="Tapia R."/>
            <person name="Detter J.C."/>
            <person name="Chang Y.J."/>
            <person name="Jeffries C.D."/>
            <person name="Land M."/>
            <person name="Hauser L."/>
            <person name="Kyrpides N.C."/>
            <person name="Goker M."/>
            <person name="Ivanova N."/>
            <person name="Klenk H.P."/>
            <person name="Woyke T."/>
        </authorList>
    </citation>
    <scope>NUCLEOTIDE SEQUENCE [LARGE SCALE GENOMIC DNA]</scope>
    <source>
        <strain evidence="2">ATCC 8093 / DSM 506 / JCM 20403 / CCM 1077 / IAM 12100 / NBRC 12443 / NCIMB 10456</strain>
    </source>
</reference>
<dbReference type="EMBL" id="CP002026">
    <property type="protein sequence ID" value="ADH89360.1"/>
    <property type="molecule type" value="Genomic_DNA"/>
</dbReference>
<dbReference type="RefSeq" id="WP_013166864.1">
    <property type="nucleotide sequence ID" value="NC_014217.1"/>
</dbReference>
<dbReference type="AlphaFoldDB" id="D7A099"/>
<keyword evidence="2" id="KW-1185">Reference proteome</keyword>